<feature type="compositionally biased region" description="Acidic residues" evidence="1">
    <location>
        <begin position="390"/>
        <end position="432"/>
    </location>
</feature>
<dbReference type="InterPro" id="IPR053781">
    <property type="entry name" value="F-box_AtFBL13-like"/>
</dbReference>
<organism evidence="4 5">
    <name type="scientific">Eragrostis curvula</name>
    <name type="common">weeping love grass</name>
    <dbReference type="NCBI Taxonomy" id="38414"/>
    <lineage>
        <taxon>Eukaryota</taxon>
        <taxon>Viridiplantae</taxon>
        <taxon>Streptophyta</taxon>
        <taxon>Embryophyta</taxon>
        <taxon>Tracheophyta</taxon>
        <taxon>Spermatophyta</taxon>
        <taxon>Magnoliopsida</taxon>
        <taxon>Liliopsida</taxon>
        <taxon>Poales</taxon>
        <taxon>Poaceae</taxon>
        <taxon>PACMAD clade</taxon>
        <taxon>Chloridoideae</taxon>
        <taxon>Eragrostideae</taxon>
        <taxon>Eragrostidinae</taxon>
        <taxon>Eragrostis</taxon>
    </lineage>
</organism>
<proteinExistence type="predicted"/>
<dbReference type="InterPro" id="IPR055357">
    <property type="entry name" value="LRR_At1g61320_AtMIF1"/>
</dbReference>
<evidence type="ECO:0000259" key="2">
    <source>
        <dbReference type="Pfam" id="PF00646"/>
    </source>
</evidence>
<dbReference type="Gene3D" id="3.80.10.10">
    <property type="entry name" value="Ribonuclease Inhibitor"/>
    <property type="match status" value="1"/>
</dbReference>
<dbReference type="InterPro" id="IPR001810">
    <property type="entry name" value="F-box_dom"/>
</dbReference>
<dbReference type="AlphaFoldDB" id="A0A5J9TBL1"/>
<evidence type="ECO:0000313" key="5">
    <source>
        <dbReference type="Proteomes" id="UP000324897"/>
    </source>
</evidence>
<dbReference type="Pfam" id="PF23622">
    <property type="entry name" value="LRR_At1g61320_AtMIF1"/>
    <property type="match status" value="1"/>
</dbReference>
<feature type="domain" description="At1g61320/AtMIF1 LRR" evidence="3">
    <location>
        <begin position="100"/>
        <end position="300"/>
    </location>
</feature>
<dbReference type="PANTHER" id="PTHR34145">
    <property type="entry name" value="OS02G0105600 PROTEIN"/>
    <property type="match status" value="1"/>
</dbReference>
<evidence type="ECO:0008006" key="6">
    <source>
        <dbReference type="Google" id="ProtNLM"/>
    </source>
</evidence>
<dbReference type="EMBL" id="RWGY01000039">
    <property type="protein sequence ID" value="TVU08587.1"/>
    <property type="molecule type" value="Genomic_DNA"/>
</dbReference>
<evidence type="ECO:0000313" key="4">
    <source>
        <dbReference type="EMBL" id="TVU08587.1"/>
    </source>
</evidence>
<dbReference type="CDD" id="cd22160">
    <property type="entry name" value="F-box_AtFBL13-like"/>
    <property type="match status" value="1"/>
</dbReference>
<dbReference type="SUPFAM" id="SSF81383">
    <property type="entry name" value="F-box domain"/>
    <property type="match status" value="1"/>
</dbReference>
<dbReference type="SUPFAM" id="SSF52058">
    <property type="entry name" value="L domain-like"/>
    <property type="match status" value="1"/>
</dbReference>
<dbReference type="InterPro" id="IPR032675">
    <property type="entry name" value="LRR_dom_sf"/>
</dbReference>
<evidence type="ECO:0000256" key="1">
    <source>
        <dbReference type="SAM" id="MobiDB-lite"/>
    </source>
</evidence>
<dbReference type="InterPro" id="IPR053772">
    <property type="entry name" value="At1g61320/At1g61330-like"/>
</dbReference>
<name>A0A5J9TBL1_9POAL</name>
<dbReference type="InterPro" id="IPR036047">
    <property type="entry name" value="F-box-like_dom_sf"/>
</dbReference>
<dbReference type="Pfam" id="PF00646">
    <property type="entry name" value="F-box"/>
    <property type="match status" value="1"/>
</dbReference>
<feature type="non-terminal residue" evidence="4">
    <location>
        <position position="1"/>
    </location>
</feature>
<dbReference type="Proteomes" id="UP000324897">
    <property type="component" value="Chromosome 3"/>
</dbReference>
<dbReference type="OrthoDB" id="677290at2759"/>
<gene>
    <name evidence="4" type="ORF">EJB05_41996</name>
</gene>
<accession>A0A5J9TBL1</accession>
<dbReference type="Gramene" id="TVU08587">
    <property type="protein sequence ID" value="TVU08587"/>
    <property type="gene ID" value="EJB05_41996"/>
</dbReference>
<feature type="region of interest" description="Disordered" evidence="1">
    <location>
        <begin position="390"/>
        <end position="434"/>
    </location>
</feature>
<sequence>MSDSKKLRAGEEEDLISALPEDLRLHTLSLLPLKSAIRTGALSSRWRGLWARRWLAPSSLDLDLHLLPEDSPDQIHETLNRRGRRRLDRFSLTIHPRKYMLDKRVDGKDLCGYLDYAAACDVEDLHIEIADFIVSTFSALSFPPGCCSRLARLSLHCVGRVEFGFSRRNDAFSALEVIHLRSVRSIDLDNLLSASPRLRTLDLRFCNRVHGAITVGAHLTSLTVAECNYVSRIDADRASGLRSFRLSSAGHPTTNISATASLADLYISLRGPTGGNPLSYWIRALPDLSNLTALTICSFALQVQVLCVGSFRISCLFDQVEEFAEPNKRAAAAHVLTGKRQPSAHLYVLQDLSMSPTGEALCAEFLTANCFYLQLPTSDTAVDISLEMAEENEPDEELQSEEEEAHEEPFEEDESGEELSEDDEYETEEELLEKEIPEEYMLKERLFYEDMDEEDPVDENVPEEEQPEEGLLEYGLTNLVLAKMVKFKGHYFEMRLASFLLRKATALEKLLLVTSQRQGNHMEELRNDQMDTSCALETILSSLKRASPNAQIVVSDSDSAAIQPMHSDVCGFSFPSG</sequence>
<reference evidence="4 5" key="1">
    <citation type="journal article" date="2019" name="Sci. Rep.">
        <title>A high-quality genome of Eragrostis curvula grass provides insights into Poaceae evolution and supports new strategies to enhance forage quality.</title>
        <authorList>
            <person name="Carballo J."/>
            <person name="Santos B.A.C.M."/>
            <person name="Zappacosta D."/>
            <person name="Garbus I."/>
            <person name="Selva J.P."/>
            <person name="Gallo C.A."/>
            <person name="Diaz A."/>
            <person name="Albertini E."/>
            <person name="Caccamo M."/>
            <person name="Echenique V."/>
        </authorList>
    </citation>
    <scope>NUCLEOTIDE SEQUENCE [LARGE SCALE GENOMIC DNA]</scope>
    <source>
        <strain evidence="5">cv. Victoria</strain>
        <tissue evidence="4">Leaf</tissue>
    </source>
</reference>
<dbReference type="Gene3D" id="1.20.1280.50">
    <property type="match status" value="1"/>
</dbReference>
<comment type="caution">
    <text evidence="4">The sequence shown here is derived from an EMBL/GenBank/DDBJ whole genome shotgun (WGS) entry which is preliminary data.</text>
</comment>
<dbReference type="PANTHER" id="PTHR34145:SF65">
    <property type="entry name" value="FBD DOMAIN-CONTAINING PROTEIN"/>
    <property type="match status" value="1"/>
</dbReference>
<feature type="domain" description="F-box" evidence="2">
    <location>
        <begin position="16"/>
        <end position="52"/>
    </location>
</feature>
<protein>
    <recommendedName>
        <fullName evidence="6">F-box domain-containing protein</fullName>
    </recommendedName>
</protein>
<keyword evidence="5" id="KW-1185">Reference proteome</keyword>
<evidence type="ECO:0000259" key="3">
    <source>
        <dbReference type="Pfam" id="PF23622"/>
    </source>
</evidence>